<dbReference type="EMBL" id="JADKNH010000003">
    <property type="protein sequence ID" value="MBF4692543.1"/>
    <property type="molecule type" value="Genomic_DNA"/>
</dbReference>
<proteinExistence type="predicted"/>
<evidence type="ECO:0000313" key="2">
    <source>
        <dbReference type="Proteomes" id="UP000614200"/>
    </source>
</evidence>
<gene>
    <name evidence="1" type="ORF">ISU02_05410</name>
</gene>
<keyword evidence="2" id="KW-1185">Reference proteome</keyword>
<dbReference type="RefSeq" id="WP_194700788.1">
    <property type="nucleotide sequence ID" value="NZ_JADKNH010000003.1"/>
</dbReference>
<protein>
    <submittedName>
        <fullName evidence="1">Uncharacterized protein</fullName>
    </submittedName>
</protein>
<evidence type="ECO:0000313" key="1">
    <source>
        <dbReference type="EMBL" id="MBF4692543.1"/>
    </source>
</evidence>
<comment type="caution">
    <text evidence="1">The sequence shown here is derived from an EMBL/GenBank/DDBJ whole genome shotgun (WGS) entry which is preliminary data.</text>
</comment>
<accession>A0ABR9ZPZ8</accession>
<dbReference type="Proteomes" id="UP000614200">
    <property type="component" value="Unassembled WGS sequence"/>
</dbReference>
<reference evidence="1 2" key="1">
    <citation type="submission" date="2020-11" db="EMBL/GenBank/DDBJ databases">
        <title>Fusibacter basophilias sp. nov.</title>
        <authorList>
            <person name="Qiu D."/>
        </authorList>
    </citation>
    <scope>NUCLEOTIDE SEQUENCE [LARGE SCALE GENOMIC DNA]</scope>
    <source>
        <strain evidence="1 2">Q10-2</strain>
    </source>
</reference>
<sequence length="76" mass="8356">MSVKAFIIEIDENEEAKEAHIKEKHAKELCLKEEEQKAIPEAEKSTPEAQETTGNLKFIVPGCATGNACNKCGNCH</sequence>
<organism evidence="1 2">
    <name type="scientific">Fusibacter ferrireducens</name>
    <dbReference type="NCBI Taxonomy" id="2785058"/>
    <lineage>
        <taxon>Bacteria</taxon>
        <taxon>Bacillati</taxon>
        <taxon>Bacillota</taxon>
        <taxon>Clostridia</taxon>
        <taxon>Eubacteriales</taxon>
        <taxon>Eubacteriales Family XII. Incertae Sedis</taxon>
        <taxon>Fusibacter</taxon>
    </lineage>
</organism>
<name>A0ABR9ZPZ8_9FIRM</name>